<dbReference type="OrthoDB" id="2998386at2759"/>
<name>A0A369JUE1_HYPMA</name>
<comment type="caution">
    <text evidence="2">The sequence shown here is derived from an EMBL/GenBank/DDBJ whole genome shotgun (WGS) entry which is preliminary data.</text>
</comment>
<dbReference type="Pfam" id="PF02992">
    <property type="entry name" value="Transposase_21"/>
    <property type="match status" value="1"/>
</dbReference>
<dbReference type="EMBL" id="LUEZ02000041">
    <property type="protein sequence ID" value="RDB25398.1"/>
    <property type="molecule type" value="Genomic_DNA"/>
</dbReference>
<evidence type="ECO:0000313" key="2">
    <source>
        <dbReference type="EMBL" id="RDB25398.1"/>
    </source>
</evidence>
<dbReference type="PANTHER" id="PTHR46579">
    <property type="entry name" value="F5/8 TYPE C DOMAIN-CONTAINING PROTEIN-RELATED"/>
    <property type="match status" value="1"/>
</dbReference>
<dbReference type="Proteomes" id="UP000076154">
    <property type="component" value="Unassembled WGS sequence"/>
</dbReference>
<evidence type="ECO:0000256" key="1">
    <source>
        <dbReference type="SAM" id="MobiDB-lite"/>
    </source>
</evidence>
<gene>
    <name evidence="2" type="ORF">Hypma_008131</name>
</gene>
<accession>A0A369JUE1</accession>
<dbReference type="STRING" id="39966.A0A369JUE1"/>
<feature type="region of interest" description="Disordered" evidence="1">
    <location>
        <begin position="300"/>
        <end position="391"/>
    </location>
</feature>
<dbReference type="InterPro" id="IPR004242">
    <property type="entry name" value="Transposase_21"/>
</dbReference>
<keyword evidence="3" id="KW-1185">Reference proteome</keyword>
<dbReference type="InParanoid" id="A0A369JUE1"/>
<sequence length="892" mass="101014">MKIAKQSASSTGIWLVLLNLPPHLRYLPENMFLAGVIPGPGKPSLDQINHSLQLVVNDLLEFWNPGVFFTRTYNHERGMLYNAMLVPLVADMTAARQVLGLPGSLTAYSFCSFCDLDLRDIDIFDKSEWPAKNVEDIRRMGQLWKEAPTEKAQDIISTSFGQKWSALLDLPYWNPVDYAVVKSMHALDIGLFQHHCRDLFKIDMKRNGGDASLAAPPTPINKRATNKVQKKSLSKCLALIKANSQPSLLDNLLAFERKILYIVCIDNDIIRPGNTIVVGTRWLLANDIYRWRHSDDPSLQAFLNPLPDQPEGTTDPDDQSEEGDSDEQSEEIEDNNSEETTDDQSEAEGDEHSETGEEEQVEEIGDDHLKTQEGTEETHTGPTKRSLPEKDELDEKFYKAVAKVISLLVAGEDEKARRRGTKKIFAYILEDVLQMDLSEVEYGSRPKQALFDFFLAKIADDSQILEELKLYIPGEPPVRAVLGKDIMEAVWDDMKRTQLPTWIRPGPPDWGTAARGKLSADQWRVNCVIHLVITLIRLWGHDTGRRKELLDHYMELVNAVVIANIRIMSPELIKKYKEHIVRYAEGCLRLYPEESIRPNLHVALHLDEVFDFFGPNHAISAPFYERYINFFHRMNTNKKLGYSPSNLLAECSLGELESTFMTSSARTSALRAILADDEELRELVHEVIDVLEATEREDARGYCLASLLDPTSPAFTLDSHATQIDLDDDTHRNLSTLITTTSPHQAISLPKQAMSVNEISISGVSYGTSSSTKYRNSNIIFHSPLHQPVNRRRAGSVRSIFQYTHHPVGLDDQKTTEFFVVVKEYLPMDTSDGRVDPYKQYGFVAGYLCDPDPWESYVIRLVDVVSHFVLTDMVGYYDNLIHVLPVDRVAIP</sequence>
<protein>
    <submittedName>
        <fullName evidence="2">Uncharacterized protein</fullName>
    </submittedName>
</protein>
<dbReference type="AlphaFoldDB" id="A0A369JUE1"/>
<feature type="compositionally biased region" description="Acidic residues" evidence="1">
    <location>
        <begin position="314"/>
        <end position="349"/>
    </location>
</feature>
<feature type="compositionally biased region" description="Basic and acidic residues" evidence="1">
    <location>
        <begin position="366"/>
        <end position="379"/>
    </location>
</feature>
<dbReference type="PANTHER" id="PTHR46579:SF1">
    <property type="entry name" value="F5_8 TYPE C DOMAIN-CONTAINING PROTEIN"/>
    <property type="match status" value="1"/>
</dbReference>
<feature type="compositionally biased region" description="Acidic residues" evidence="1">
    <location>
        <begin position="356"/>
        <end position="365"/>
    </location>
</feature>
<organism evidence="2 3">
    <name type="scientific">Hypsizygus marmoreus</name>
    <name type="common">White beech mushroom</name>
    <name type="synonym">Agaricus marmoreus</name>
    <dbReference type="NCBI Taxonomy" id="39966"/>
    <lineage>
        <taxon>Eukaryota</taxon>
        <taxon>Fungi</taxon>
        <taxon>Dikarya</taxon>
        <taxon>Basidiomycota</taxon>
        <taxon>Agaricomycotina</taxon>
        <taxon>Agaricomycetes</taxon>
        <taxon>Agaricomycetidae</taxon>
        <taxon>Agaricales</taxon>
        <taxon>Tricholomatineae</taxon>
        <taxon>Lyophyllaceae</taxon>
        <taxon>Hypsizygus</taxon>
    </lineage>
</organism>
<proteinExistence type="predicted"/>
<evidence type="ECO:0000313" key="3">
    <source>
        <dbReference type="Proteomes" id="UP000076154"/>
    </source>
</evidence>
<reference evidence="2" key="1">
    <citation type="submission" date="2018-04" db="EMBL/GenBank/DDBJ databases">
        <title>Whole genome sequencing of Hypsizygus marmoreus.</title>
        <authorList>
            <person name="Choi I.-G."/>
            <person name="Min B."/>
            <person name="Kim J.-G."/>
            <person name="Kim S."/>
            <person name="Oh Y.-L."/>
            <person name="Kong W.-S."/>
            <person name="Park H."/>
            <person name="Jeong J."/>
            <person name="Song E.-S."/>
        </authorList>
    </citation>
    <scope>NUCLEOTIDE SEQUENCE [LARGE SCALE GENOMIC DNA]</scope>
    <source>
        <strain evidence="2">51987-8</strain>
    </source>
</reference>